<keyword evidence="2" id="KW-1133">Transmembrane helix</keyword>
<dbReference type="SUPFAM" id="SSF55785">
    <property type="entry name" value="PYP-like sensor domain (PAS domain)"/>
    <property type="match status" value="1"/>
</dbReference>
<feature type="transmembrane region" description="Helical" evidence="2">
    <location>
        <begin position="55"/>
        <end position="75"/>
    </location>
</feature>
<dbReference type="InterPro" id="IPR035965">
    <property type="entry name" value="PAS-like_dom_sf"/>
</dbReference>
<dbReference type="OrthoDB" id="9814866at2"/>
<feature type="region of interest" description="Disordered" evidence="1">
    <location>
        <begin position="1"/>
        <end position="36"/>
    </location>
</feature>
<dbReference type="Gene3D" id="3.30.450.20">
    <property type="entry name" value="PAS domain"/>
    <property type="match status" value="2"/>
</dbReference>
<dbReference type="AlphaFoldDB" id="A0A0U3M8X8"/>
<dbReference type="NCBIfam" id="TIGR00254">
    <property type="entry name" value="GGDEF"/>
    <property type="match status" value="1"/>
</dbReference>
<dbReference type="Gene3D" id="3.30.70.270">
    <property type="match status" value="1"/>
</dbReference>
<dbReference type="EMBL" id="CP013729">
    <property type="protein sequence ID" value="ALV04729.1"/>
    <property type="molecule type" value="Genomic_DNA"/>
</dbReference>
<dbReference type="SUPFAM" id="SSF55073">
    <property type="entry name" value="Nucleotide cyclase"/>
    <property type="match status" value="1"/>
</dbReference>
<evidence type="ECO:0000256" key="2">
    <source>
        <dbReference type="SAM" id="Phobius"/>
    </source>
</evidence>
<dbReference type="RefSeq" id="WP_083525217.1">
    <property type="nucleotide sequence ID" value="NZ_CP013729.1"/>
</dbReference>
<dbReference type="Proteomes" id="UP000060699">
    <property type="component" value="Chromosome"/>
</dbReference>
<dbReference type="KEGG" id="rdp:RD2015_225"/>
<dbReference type="InterPro" id="IPR043128">
    <property type="entry name" value="Rev_trsase/Diguanyl_cyclase"/>
</dbReference>
<evidence type="ECO:0000313" key="3">
    <source>
        <dbReference type="EMBL" id="ALV04729.1"/>
    </source>
</evidence>
<evidence type="ECO:0000313" key="4">
    <source>
        <dbReference type="Proteomes" id="UP000060699"/>
    </source>
</evidence>
<dbReference type="SMART" id="SM00091">
    <property type="entry name" value="PAS"/>
    <property type="match status" value="1"/>
</dbReference>
<dbReference type="PROSITE" id="PS50112">
    <property type="entry name" value="PAS"/>
    <property type="match status" value="1"/>
</dbReference>
<dbReference type="InterPro" id="IPR000014">
    <property type="entry name" value="PAS"/>
</dbReference>
<feature type="compositionally biased region" description="Low complexity" evidence="1">
    <location>
        <begin position="7"/>
        <end position="25"/>
    </location>
</feature>
<name>A0A0U3M8X8_9BURK</name>
<gene>
    <name evidence="3" type="ORF">RD2015_225</name>
</gene>
<dbReference type="PANTHER" id="PTHR46663:SF4">
    <property type="entry name" value="DIGUANYLATE CYCLASE DGCT-RELATED"/>
    <property type="match status" value="1"/>
</dbReference>
<organism evidence="3 4">
    <name type="scientific">Roseateles depolymerans</name>
    <dbReference type="NCBI Taxonomy" id="76731"/>
    <lineage>
        <taxon>Bacteria</taxon>
        <taxon>Pseudomonadati</taxon>
        <taxon>Pseudomonadota</taxon>
        <taxon>Betaproteobacteria</taxon>
        <taxon>Burkholderiales</taxon>
        <taxon>Sphaerotilaceae</taxon>
        <taxon>Roseateles</taxon>
    </lineage>
</organism>
<evidence type="ECO:0000256" key="1">
    <source>
        <dbReference type="SAM" id="MobiDB-lite"/>
    </source>
</evidence>
<reference evidence="3 4" key="1">
    <citation type="submission" date="2015-12" db="EMBL/GenBank/DDBJ databases">
        <title>Complete genome of Roseateles depolymerans KCTC 42856.</title>
        <authorList>
            <person name="Kim K.M."/>
        </authorList>
    </citation>
    <scope>NUCLEOTIDE SEQUENCE [LARGE SCALE GENOMIC DNA]</scope>
    <source>
        <strain evidence="3 4">KCTC 42856</strain>
    </source>
</reference>
<dbReference type="InterPro" id="IPR029787">
    <property type="entry name" value="Nucleotide_cyclase"/>
</dbReference>
<dbReference type="PANTHER" id="PTHR46663">
    <property type="entry name" value="DIGUANYLATE CYCLASE DGCT-RELATED"/>
    <property type="match status" value="1"/>
</dbReference>
<dbReference type="SMART" id="SM00267">
    <property type="entry name" value="GGDEF"/>
    <property type="match status" value="1"/>
</dbReference>
<keyword evidence="2" id="KW-0812">Transmembrane</keyword>
<dbReference type="FunFam" id="3.30.70.270:FF:000001">
    <property type="entry name" value="Diguanylate cyclase domain protein"/>
    <property type="match status" value="1"/>
</dbReference>
<dbReference type="CDD" id="cd12914">
    <property type="entry name" value="PDC1_DGC_like"/>
    <property type="match status" value="1"/>
</dbReference>
<dbReference type="STRING" id="76731.RD2015_225"/>
<dbReference type="NCBIfam" id="TIGR00229">
    <property type="entry name" value="sensory_box"/>
    <property type="match status" value="1"/>
</dbReference>
<dbReference type="CDD" id="cd01949">
    <property type="entry name" value="GGDEF"/>
    <property type="match status" value="1"/>
</dbReference>
<protein>
    <submittedName>
        <fullName evidence="3">Uncharacterized protein</fullName>
    </submittedName>
</protein>
<dbReference type="InterPro" id="IPR052163">
    <property type="entry name" value="DGC-Regulatory_Protein"/>
</dbReference>
<dbReference type="Gene3D" id="6.10.340.10">
    <property type="match status" value="1"/>
</dbReference>
<keyword evidence="2" id="KW-0472">Membrane</keyword>
<dbReference type="Pfam" id="PF00990">
    <property type="entry name" value="GGDEF"/>
    <property type="match status" value="1"/>
</dbReference>
<dbReference type="InterPro" id="IPR000160">
    <property type="entry name" value="GGDEF_dom"/>
</dbReference>
<dbReference type="PROSITE" id="PS50887">
    <property type="entry name" value="GGDEF"/>
    <property type="match status" value="1"/>
</dbReference>
<dbReference type="InterPro" id="IPR013656">
    <property type="entry name" value="PAS_4"/>
</dbReference>
<proteinExistence type="predicted"/>
<sequence>MQTPTLAEAAASPSAASAPSSHSGRPGPGPAPDLAAAGEDRFVPERGSRASMGRWLTAVVLTAVAVAILASAVLIETFARAHAERRAVQSLRQVGMDFRDALDRGMAQQFKEVRVLAQLDTFRGGSPADMRRALDQIQIGFDHFAWLGVTDTQGKVLAAAGGLLDGVNVSQRPWFQGAQRGPFVGDVHAAVLLERLLPRQSDPWRFVDFALPLMDNNGQPRGVFGAHLSWSWARQIKSELIDSTMASHQADALILARDGSVILGPANMEGKKMALPDDPSSALRRQMVEGNEYFAVTVPTQGYGSYPGLGWTVMVRQPVSIALEDYYRLRRQIFYTALILLALAVPLCWWQARRLAQPLKQLSRAIARRQHLTDEALPQVGGYREAAVLSHALTELARRQAQQEASLAQLHASLEERVRSRTLALEDAMQRQEASERRLRTIADNLPVLISYIDAEQRLRFLNATFRTWLGTEPEAAIGKTLLETIGPVLYEQRLPALKGALAGVRQRFETRSESNGVMRDLLTEYVPDLRADGTVAGVYTLSTDVTAFKQVERELDQLSRVDPLTGLPNRRQFDQRLSEALARARRSGNMLALMFMDLDHFKQVNDTLGHAAGDVVLQTFAARVRAAVRETDVLCRLAGDEFVLIVENLKTPTEAGALAQKLLGAVEAPLEVMGADVHLSTSIGVACTTADSESDVAFLARADDALYAAKASGRGCWHMAPPAAAASTETPWG</sequence>
<keyword evidence="4" id="KW-1185">Reference proteome</keyword>
<accession>A0A0U3M8X8</accession>
<feature type="transmembrane region" description="Helical" evidence="2">
    <location>
        <begin position="333"/>
        <end position="352"/>
    </location>
</feature>
<dbReference type="Pfam" id="PF08448">
    <property type="entry name" value="PAS_4"/>
    <property type="match status" value="1"/>
</dbReference>
<dbReference type="GO" id="GO:0003824">
    <property type="term" value="F:catalytic activity"/>
    <property type="evidence" value="ECO:0007669"/>
    <property type="project" value="UniProtKB-ARBA"/>
</dbReference>